<organism evidence="3 4">
    <name type="scientific">Mytilus coruscus</name>
    <name type="common">Sea mussel</name>
    <dbReference type="NCBI Taxonomy" id="42192"/>
    <lineage>
        <taxon>Eukaryota</taxon>
        <taxon>Metazoa</taxon>
        <taxon>Spiralia</taxon>
        <taxon>Lophotrochozoa</taxon>
        <taxon>Mollusca</taxon>
        <taxon>Bivalvia</taxon>
        <taxon>Autobranchia</taxon>
        <taxon>Pteriomorphia</taxon>
        <taxon>Mytilida</taxon>
        <taxon>Mytiloidea</taxon>
        <taxon>Mytilidae</taxon>
        <taxon>Mytilinae</taxon>
        <taxon>Mytilus</taxon>
    </lineage>
</organism>
<evidence type="ECO:0000313" key="4">
    <source>
        <dbReference type="Proteomes" id="UP000507470"/>
    </source>
</evidence>
<evidence type="ECO:0000256" key="1">
    <source>
        <dbReference type="SAM" id="Coils"/>
    </source>
</evidence>
<evidence type="ECO:0000256" key="2">
    <source>
        <dbReference type="SAM" id="MobiDB-lite"/>
    </source>
</evidence>
<keyword evidence="4" id="KW-1185">Reference proteome</keyword>
<keyword evidence="1" id="KW-0175">Coiled coil</keyword>
<feature type="coiled-coil region" evidence="1">
    <location>
        <begin position="74"/>
        <end position="141"/>
    </location>
</feature>
<dbReference type="AlphaFoldDB" id="A0A6J7ZYT2"/>
<gene>
    <name evidence="3" type="ORF">MCOR_1134</name>
</gene>
<evidence type="ECO:0000313" key="3">
    <source>
        <dbReference type="EMBL" id="CAC5357470.1"/>
    </source>
</evidence>
<name>A0A6J7ZYT2_MYTCO</name>
<feature type="compositionally biased region" description="Polar residues" evidence="2">
    <location>
        <begin position="34"/>
        <end position="61"/>
    </location>
</feature>
<dbReference type="Proteomes" id="UP000507470">
    <property type="component" value="Unassembled WGS sequence"/>
</dbReference>
<proteinExistence type="predicted"/>
<dbReference type="EMBL" id="CACVKT020000204">
    <property type="protein sequence ID" value="CAC5357470.1"/>
    <property type="molecule type" value="Genomic_DNA"/>
</dbReference>
<feature type="region of interest" description="Disordered" evidence="2">
    <location>
        <begin position="1"/>
        <end position="61"/>
    </location>
</feature>
<dbReference type="OrthoDB" id="6107471at2759"/>
<feature type="compositionally biased region" description="Polar residues" evidence="2">
    <location>
        <begin position="7"/>
        <end position="18"/>
    </location>
</feature>
<accession>A0A6J7ZYT2</accession>
<protein>
    <submittedName>
        <fullName evidence="3">Uncharacterized protein</fullName>
    </submittedName>
</protein>
<reference evidence="3 4" key="1">
    <citation type="submission" date="2020-06" db="EMBL/GenBank/DDBJ databases">
        <authorList>
            <person name="Li R."/>
            <person name="Bekaert M."/>
        </authorList>
    </citation>
    <scope>NUCLEOTIDE SEQUENCE [LARGE SCALE GENOMIC DNA]</scope>
    <source>
        <strain evidence="4">wild</strain>
    </source>
</reference>
<sequence>MPRHKNQLNQRQRYSSSETESDSNRPNAKRMKTKSYSLPINLTMSSKPEKTSSQPQPDHTVSTNDLYQLMLTVKQNQDSLRTSLEQRITNLETKFTDEIKLNMKTLKDEMSLEFAQVDNKIKELEIKMSNFKLNQQDTNNTQSSVIEKSVQSKLVFKNIKTDGVNNDGLKTYINGMLNALGLEFSVVSAQQIGNPNNGTVNTGNTSRPKPVIVIFADEKQRIDVLKNKRKLKDIDEYKNIYIETDRTRQERMHEANIRQIIKSIPALQFKGGRVTQKSN</sequence>